<evidence type="ECO:0000313" key="5">
    <source>
        <dbReference type="Proteomes" id="UP001408356"/>
    </source>
</evidence>
<gene>
    <name evidence="4" type="ORF">SUNI508_12927</name>
</gene>
<sequence>MVEHKTFLTTHNKLKDHRRASAAFRVLWVGNLDYMTTQEEATRHLEEKGLDECWVYWKDDHHRANNINPGWFFVKFRNEANTRQALALLSNTKIRNRSLVARFNTPTVASTNTNYAPGVAAETTSGATSSPAQATFGDAAMAMATASSIGARAPVFSTISRPSQSTMSTIILERVEGYDMDLWKMPQRPGHYWTGLDNRDYDRIEDGRDTMKPEPDTGRFFLHEIESKERGDFQPTWTPQGNIRPNLSLYTQPHLPSDMESKEEHPTQSHGRDRGHSI</sequence>
<dbReference type="SUPFAM" id="SSF54928">
    <property type="entry name" value="RNA-binding domain, RBD"/>
    <property type="match status" value="1"/>
</dbReference>
<keyword evidence="5" id="KW-1185">Reference proteome</keyword>
<feature type="region of interest" description="Disordered" evidence="2">
    <location>
        <begin position="230"/>
        <end position="278"/>
    </location>
</feature>
<reference evidence="4 5" key="1">
    <citation type="journal article" date="2024" name="J. Plant Pathol.">
        <title>Sequence and assembly of the genome of Seiridium unicorne, isolate CBS 538.82, causal agent of cypress canker disease.</title>
        <authorList>
            <person name="Scali E."/>
            <person name="Rocca G.D."/>
            <person name="Danti R."/>
            <person name="Garbelotto M."/>
            <person name="Barberini S."/>
            <person name="Baroncelli R."/>
            <person name="Emiliani G."/>
        </authorList>
    </citation>
    <scope>NUCLEOTIDE SEQUENCE [LARGE SCALE GENOMIC DNA]</scope>
    <source>
        <strain evidence="4 5">BM-138-508</strain>
    </source>
</reference>
<organism evidence="4 5">
    <name type="scientific">Seiridium unicorne</name>
    <dbReference type="NCBI Taxonomy" id="138068"/>
    <lineage>
        <taxon>Eukaryota</taxon>
        <taxon>Fungi</taxon>
        <taxon>Dikarya</taxon>
        <taxon>Ascomycota</taxon>
        <taxon>Pezizomycotina</taxon>
        <taxon>Sordariomycetes</taxon>
        <taxon>Xylariomycetidae</taxon>
        <taxon>Amphisphaeriales</taxon>
        <taxon>Sporocadaceae</taxon>
        <taxon>Seiridium</taxon>
    </lineage>
</organism>
<dbReference type="Proteomes" id="UP001408356">
    <property type="component" value="Unassembled WGS sequence"/>
</dbReference>
<accession>A0ABR2VF44</accession>
<name>A0ABR2VF44_9PEZI</name>
<dbReference type="InterPro" id="IPR000504">
    <property type="entry name" value="RRM_dom"/>
</dbReference>
<keyword evidence="1" id="KW-0694">RNA-binding</keyword>
<evidence type="ECO:0000259" key="3">
    <source>
        <dbReference type="PROSITE" id="PS50102"/>
    </source>
</evidence>
<dbReference type="PROSITE" id="PS50102">
    <property type="entry name" value="RRM"/>
    <property type="match status" value="1"/>
</dbReference>
<dbReference type="Gene3D" id="3.30.70.330">
    <property type="match status" value="1"/>
</dbReference>
<feature type="compositionally biased region" description="Basic and acidic residues" evidence="2">
    <location>
        <begin position="257"/>
        <end position="278"/>
    </location>
</feature>
<evidence type="ECO:0000256" key="1">
    <source>
        <dbReference type="PROSITE-ProRule" id="PRU00176"/>
    </source>
</evidence>
<comment type="caution">
    <text evidence="4">The sequence shown here is derived from an EMBL/GenBank/DDBJ whole genome shotgun (WGS) entry which is preliminary data.</text>
</comment>
<feature type="compositionally biased region" description="Polar residues" evidence="2">
    <location>
        <begin position="235"/>
        <end position="251"/>
    </location>
</feature>
<dbReference type="InterPro" id="IPR035979">
    <property type="entry name" value="RBD_domain_sf"/>
</dbReference>
<proteinExistence type="predicted"/>
<dbReference type="CDD" id="cd00590">
    <property type="entry name" value="RRM_SF"/>
    <property type="match status" value="1"/>
</dbReference>
<dbReference type="EMBL" id="JARVKF010000014">
    <property type="protein sequence ID" value="KAK9425543.1"/>
    <property type="molecule type" value="Genomic_DNA"/>
</dbReference>
<dbReference type="InterPro" id="IPR012677">
    <property type="entry name" value="Nucleotide-bd_a/b_plait_sf"/>
</dbReference>
<evidence type="ECO:0000256" key="2">
    <source>
        <dbReference type="SAM" id="MobiDB-lite"/>
    </source>
</evidence>
<evidence type="ECO:0000313" key="4">
    <source>
        <dbReference type="EMBL" id="KAK9425543.1"/>
    </source>
</evidence>
<feature type="domain" description="RRM" evidence="3">
    <location>
        <begin position="25"/>
        <end position="106"/>
    </location>
</feature>
<protein>
    <recommendedName>
        <fullName evidence="3">RRM domain-containing protein</fullName>
    </recommendedName>
</protein>